<evidence type="ECO:0000256" key="8">
    <source>
        <dbReference type="ARBA" id="ARBA00022723"/>
    </source>
</evidence>
<reference evidence="18 19" key="1">
    <citation type="submission" date="2016-04" db="EMBL/GenBank/DDBJ databases">
        <authorList>
            <consortium name="Pathogen Informatics"/>
        </authorList>
    </citation>
    <scope>NUCLEOTIDE SEQUENCE [LARGE SCALE GENOMIC DNA]</scope>
    <source>
        <strain evidence="18 19">H044680328</strain>
    </source>
</reference>
<dbReference type="UniPathway" id="UPA00251">
    <property type="reaction ID" value="UER00323"/>
</dbReference>
<dbReference type="GO" id="GO:0006782">
    <property type="term" value="P:protoporphyrinogen IX biosynthetic process"/>
    <property type="evidence" value="ECO:0007669"/>
    <property type="project" value="UniProtKB-UniPathway"/>
</dbReference>
<comment type="subunit">
    <text evidence="4">Monomer.</text>
</comment>
<evidence type="ECO:0000256" key="7">
    <source>
        <dbReference type="ARBA" id="ARBA00022691"/>
    </source>
</evidence>
<keyword evidence="19" id="KW-1185">Reference proteome</keyword>
<feature type="binding site" evidence="15">
    <location>
        <position position="158"/>
    </location>
    <ligand>
        <name>S-adenosyl-L-methionine</name>
        <dbReference type="ChEBI" id="CHEBI:59789"/>
        <label>1</label>
    </ligand>
</feature>
<dbReference type="RefSeq" id="WP_082832996.1">
    <property type="nucleotide sequence ID" value="NZ_CP016340.1"/>
</dbReference>
<dbReference type="KEGG" id="btrm:SAMEA390648702729"/>
<dbReference type="SFLD" id="SFLDS00029">
    <property type="entry name" value="Radical_SAM"/>
    <property type="match status" value="1"/>
</dbReference>
<comment type="pathway">
    <text evidence="2 14">Porphyrin-containing compound metabolism; protoporphyrin-IX biosynthesis; protoporphyrinogen-IX from coproporphyrinogen-III (AdoMet route): step 1/1.</text>
</comment>
<dbReference type="Gene3D" id="1.10.10.920">
    <property type="match status" value="1"/>
</dbReference>
<dbReference type="InterPro" id="IPR006638">
    <property type="entry name" value="Elp3/MiaA/NifB-like_rSAM"/>
</dbReference>
<evidence type="ECO:0000256" key="12">
    <source>
        <dbReference type="ARBA" id="ARBA00023244"/>
    </source>
</evidence>
<evidence type="ECO:0000256" key="2">
    <source>
        <dbReference type="ARBA" id="ARBA00004785"/>
    </source>
</evidence>
<dbReference type="GO" id="GO:0046872">
    <property type="term" value="F:metal ion binding"/>
    <property type="evidence" value="ECO:0007669"/>
    <property type="project" value="UniProtKB-KW"/>
</dbReference>
<comment type="cofactor">
    <cofactor evidence="14 16">
        <name>[4Fe-4S] cluster</name>
        <dbReference type="ChEBI" id="CHEBI:49883"/>
    </cofactor>
    <text evidence="14 16">Binds 1 [4Fe-4S] cluster. The cluster is coordinated with 3 cysteines and an exchangeable S-adenosyl-L-methionine.</text>
</comment>
<evidence type="ECO:0000256" key="14">
    <source>
        <dbReference type="PIRNR" id="PIRNR000167"/>
    </source>
</evidence>
<evidence type="ECO:0000256" key="13">
    <source>
        <dbReference type="ARBA" id="ARBA00048321"/>
    </source>
</evidence>
<dbReference type="EC" id="1.3.98.3" evidence="14"/>
<keyword evidence="6 14" id="KW-0963">Cytoplasm</keyword>
<dbReference type="GO" id="GO:0004109">
    <property type="term" value="F:coproporphyrinogen oxidase activity"/>
    <property type="evidence" value="ECO:0007669"/>
    <property type="project" value="InterPro"/>
</dbReference>
<dbReference type="STRING" id="123899.SAMEA3906487_02729"/>
<dbReference type="GO" id="GO:0051539">
    <property type="term" value="F:4 iron, 4 sulfur cluster binding"/>
    <property type="evidence" value="ECO:0007669"/>
    <property type="project" value="UniProtKB-KW"/>
</dbReference>
<evidence type="ECO:0000256" key="6">
    <source>
        <dbReference type="ARBA" id="ARBA00022490"/>
    </source>
</evidence>
<feature type="binding site" evidence="15">
    <location>
        <position position="342"/>
    </location>
    <ligand>
        <name>S-adenosyl-L-methionine</name>
        <dbReference type="ChEBI" id="CHEBI:59789"/>
        <label>1</label>
    </ligand>
</feature>
<protein>
    <recommendedName>
        <fullName evidence="14">Coproporphyrinogen-III oxidase</fullName>
        <ecNumber evidence="14">1.3.98.3</ecNumber>
    </recommendedName>
</protein>
<keyword evidence="7 14" id="KW-0949">S-adenosyl-L-methionine</keyword>
<keyword evidence="5 14" id="KW-0004">4Fe-4S</keyword>
<evidence type="ECO:0000256" key="10">
    <source>
        <dbReference type="ARBA" id="ARBA00023004"/>
    </source>
</evidence>
<dbReference type="FunFam" id="3.80.30.20:FF:000012">
    <property type="entry name" value="Coproporphyrinogen-III oxidase"/>
    <property type="match status" value="1"/>
</dbReference>
<keyword evidence="11 14" id="KW-0411">Iron-sulfur</keyword>
<keyword evidence="10 14" id="KW-0408">Iron</keyword>
<evidence type="ECO:0000256" key="9">
    <source>
        <dbReference type="ARBA" id="ARBA00023002"/>
    </source>
</evidence>
<accession>A0A157SN54</accession>
<dbReference type="SFLD" id="SFLDG01065">
    <property type="entry name" value="anaerobic_coproporphyrinogen-I"/>
    <property type="match status" value="1"/>
</dbReference>
<feature type="binding site" evidence="15">
    <location>
        <position position="222"/>
    </location>
    <ligand>
        <name>S-adenosyl-L-methionine</name>
        <dbReference type="ChEBI" id="CHEBI:59789"/>
        <label>2</label>
    </ligand>
</feature>
<dbReference type="CDD" id="cd01335">
    <property type="entry name" value="Radical_SAM"/>
    <property type="match status" value="1"/>
</dbReference>
<feature type="binding site" evidence="15">
    <location>
        <position position="68"/>
    </location>
    <ligand>
        <name>S-adenosyl-L-methionine</name>
        <dbReference type="ChEBI" id="CHEBI:59789"/>
        <label>1</label>
    </ligand>
</feature>
<dbReference type="InterPro" id="IPR010723">
    <property type="entry name" value="HemN_C"/>
</dbReference>
<feature type="binding site" evidence="15">
    <location>
        <position position="125"/>
    </location>
    <ligand>
        <name>S-adenosyl-L-methionine</name>
        <dbReference type="ChEBI" id="CHEBI:59789"/>
        <label>1</label>
    </ligand>
</feature>
<evidence type="ECO:0000256" key="16">
    <source>
        <dbReference type="PIRSR" id="PIRSR000167-2"/>
    </source>
</evidence>
<dbReference type="PANTHER" id="PTHR13932">
    <property type="entry name" value="COPROPORPHYRINIGEN III OXIDASE"/>
    <property type="match status" value="1"/>
</dbReference>
<dbReference type="SMART" id="SM00729">
    <property type="entry name" value="Elp3"/>
    <property type="match status" value="1"/>
</dbReference>
<feature type="binding site" evidence="15">
    <location>
        <position position="197"/>
    </location>
    <ligand>
        <name>S-adenosyl-L-methionine</name>
        <dbReference type="ChEBI" id="CHEBI:59789"/>
        <label>2</label>
    </ligand>
</feature>
<dbReference type="SUPFAM" id="SSF102114">
    <property type="entry name" value="Radical SAM enzymes"/>
    <property type="match status" value="1"/>
</dbReference>
<keyword evidence="9 14" id="KW-0560">Oxidoreductase</keyword>
<feature type="domain" description="Radical SAM core" evidence="17">
    <location>
        <begin position="59"/>
        <end position="291"/>
    </location>
</feature>
<evidence type="ECO:0000313" key="19">
    <source>
        <dbReference type="Proteomes" id="UP000076825"/>
    </source>
</evidence>
<feature type="binding site" evidence="16">
    <location>
        <position position="81"/>
    </location>
    <ligand>
        <name>[4Fe-4S] cluster</name>
        <dbReference type="ChEBI" id="CHEBI:49883"/>
        <note>4Fe-4S-S-AdoMet</note>
    </ligand>
</feature>
<evidence type="ECO:0000256" key="5">
    <source>
        <dbReference type="ARBA" id="ARBA00022485"/>
    </source>
</evidence>
<feature type="binding site" evidence="16">
    <location>
        <position position="78"/>
    </location>
    <ligand>
        <name>[4Fe-4S] cluster</name>
        <dbReference type="ChEBI" id="CHEBI:49883"/>
        <note>4Fe-4S-S-AdoMet</note>
    </ligand>
</feature>
<dbReference type="PATRIC" id="fig|123899.6.peg.2718"/>
<feature type="binding site" evidence="16">
    <location>
        <position position="74"/>
    </location>
    <ligand>
        <name>[4Fe-4S] cluster</name>
        <dbReference type="ChEBI" id="CHEBI:49883"/>
        <note>4Fe-4S-S-AdoMet</note>
    </ligand>
</feature>
<evidence type="ECO:0000256" key="3">
    <source>
        <dbReference type="ARBA" id="ARBA00005493"/>
    </source>
</evidence>
<dbReference type="GO" id="GO:0005737">
    <property type="term" value="C:cytoplasm"/>
    <property type="evidence" value="ECO:0007669"/>
    <property type="project" value="UniProtKB-SubCell"/>
</dbReference>
<feature type="binding site" evidence="15">
    <location>
        <begin position="80"/>
        <end position="82"/>
    </location>
    <ligand>
        <name>S-adenosyl-L-methionine</name>
        <dbReference type="ChEBI" id="CHEBI:59789"/>
        <label>2</label>
    </ligand>
</feature>
<dbReference type="NCBIfam" id="TIGR00538">
    <property type="entry name" value="hemN"/>
    <property type="match status" value="1"/>
</dbReference>
<keyword evidence="12 14" id="KW-0627">Porphyrin biosynthesis</keyword>
<organism evidence="18 19">
    <name type="scientific">Bordetella trematum</name>
    <dbReference type="NCBI Taxonomy" id="123899"/>
    <lineage>
        <taxon>Bacteria</taxon>
        <taxon>Pseudomonadati</taxon>
        <taxon>Pseudomonadota</taxon>
        <taxon>Betaproteobacteria</taxon>
        <taxon>Burkholderiales</taxon>
        <taxon>Alcaligenaceae</taxon>
        <taxon>Bordetella</taxon>
    </lineage>
</organism>
<sequence>MFSMDAPASLAPVRTPFQPGIFQRLATNAPRYTSYPTADRLHADFGAGQWEAALRACGQQASQPLSLYVHIPFCESICYYCACNKVVTRHHERAQPYLDALEREMAMQAALLGERRPVSQLHFGGGTPTFLSDDQLARLMASLRQHFDLQPQAELSIEIDPRTIDETRLRALAQMGFNRLSFGVQDFDPDVQQAVHRVQPFEAVRDLMRTARGLGFASINVDLIYGLPKQTASSFARTIGQVAGLRPDRIALYAYAHLPTRFKPQRRIDSQALPDGAARVALLSAAIEGFQDMGYVYIGMDHFALPEDSLAQARRDGSLHRNFQGYSTQPDRDLLVLGVSAISHVGAVYSQNHKTLDAYYAALEAGGLPVERGLACSADDLWRRRIIMDIMCRGELDLAAYAAERGLPVAQAFAQELEDLQPLQALGLLRLTPDWLEVTAQGWFFVRAVAMVFDAHLRCNRVADRYSRLA</sequence>
<evidence type="ECO:0000256" key="15">
    <source>
        <dbReference type="PIRSR" id="PIRSR000167-1"/>
    </source>
</evidence>
<feature type="binding site" evidence="15">
    <location>
        <position position="256"/>
    </location>
    <ligand>
        <name>S-adenosyl-L-methionine</name>
        <dbReference type="ChEBI" id="CHEBI:59789"/>
        <label>2</label>
    </ligand>
</feature>
<dbReference type="AlphaFoldDB" id="A0A157SN54"/>
<dbReference type="InterPro" id="IPR034505">
    <property type="entry name" value="Coproporphyrinogen-III_oxidase"/>
</dbReference>
<dbReference type="Pfam" id="PF04055">
    <property type="entry name" value="Radical_SAM"/>
    <property type="match status" value="1"/>
</dbReference>
<dbReference type="InterPro" id="IPR004558">
    <property type="entry name" value="Coprogen_oxidase_HemN"/>
</dbReference>
<dbReference type="GO" id="GO:0051989">
    <property type="term" value="F:coproporphyrinogen dehydrogenase activity"/>
    <property type="evidence" value="ECO:0007669"/>
    <property type="project" value="UniProtKB-EC"/>
</dbReference>
<evidence type="ECO:0000313" key="18">
    <source>
        <dbReference type="EMBL" id="SAI71326.1"/>
    </source>
</evidence>
<name>A0A157SN54_9BORD</name>
<proteinExistence type="inferred from homology"/>
<feature type="binding site" evidence="15">
    <location>
        <begin position="126"/>
        <end position="127"/>
    </location>
    <ligand>
        <name>S-adenosyl-L-methionine</name>
        <dbReference type="ChEBI" id="CHEBI:59789"/>
        <label>2</label>
    </ligand>
</feature>
<comment type="similarity">
    <text evidence="3 14">Belongs to the anaerobic coproporphyrinogen-III oxidase family.</text>
</comment>
<feature type="binding site" evidence="15">
    <location>
        <position position="185"/>
    </location>
    <ligand>
        <name>S-adenosyl-L-methionine</name>
        <dbReference type="ChEBI" id="CHEBI:59789"/>
        <label>2</label>
    </ligand>
</feature>
<dbReference type="EMBL" id="LT546645">
    <property type="protein sequence ID" value="SAI71326.1"/>
    <property type="molecule type" value="Genomic_DNA"/>
</dbReference>
<dbReference type="InterPro" id="IPR013785">
    <property type="entry name" value="Aldolase_TIM"/>
</dbReference>
<dbReference type="PIRSF" id="PIRSF000167">
    <property type="entry name" value="HemN"/>
    <property type="match status" value="1"/>
</dbReference>
<dbReference type="PANTHER" id="PTHR13932:SF6">
    <property type="entry name" value="OXYGEN-INDEPENDENT COPROPORPHYRINOGEN III OXIDASE"/>
    <property type="match status" value="1"/>
</dbReference>
<dbReference type="GeneID" id="56590016"/>
<comment type="catalytic activity">
    <reaction evidence="13 14">
        <text>coproporphyrinogen III + 2 S-adenosyl-L-methionine = protoporphyrinogen IX + 2 5'-deoxyadenosine + 2 L-methionine + 2 CO2</text>
        <dbReference type="Rhea" id="RHEA:15425"/>
        <dbReference type="ChEBI" id="CHEBI:16526"/>
        <dbReference type="ChEBI" id="CHEBI:17319"/>
        <dbReference type="ChEBI" id="CHEBI:57307"/>
        <dbReference type="ChEBI" id="CHEBI:57309"/>
        <dbReference type="ChEBI" id="CHEBI:57844"/>
        <dbReference type="ChEBI" id="CHEBI:59789"/>
        <dbReference type="EC" id="1.3.98.3"/>
    </reaction>
</comment>
<evidence type="ECO:0000256" key="4">
    <source>
        <dbReference type="ARBA" id="ARBA00011245"/>
    </source>
</evidence>
<gene>
    <name evidence="18" type="primary">hemN_1</name>
    <name evidence="18" type="ORF">SAMEA3906487_02729</name>
</gene>
<evidence type="ECO:0000259" key="17">
    <source>
        <dbReference type="PROSITE" id="PS51918"/>
    </source>
</evidence>
<dbReference type="Gene3D" id="3.20.20.70">
    <property type="entry name" value="Aldolase class I"/>
    <property type="match status" value="1"/>
</dbReference>
<evidence type="ECO:0000256" key="11">
    <source>
        <dbReference type="ARBA" id="ARBA00023014"/>
    </source>
</evidence>
<keyword evidence="8 14" id="KW-0479">Metal-binding</keyword>
<dbReference type="Proteomes" id="UP000076825">
    <property type="component" value="Chromosome 1"/>
</dbReference>
<dbReference type="eggNOG" id="COG0635">
    <property type="taxonomic scope" value="Bacteria"/>
</dbReference>
<dbReference type="Pfam" id="PF06969">
    <property type="entry name" value="HemN_C"/>
    <property type="match status" value="1"/>
</dbReference>
<evidence type="ECO:0000256" key="1">
    <source>
        <dbReference type="ARBA" id="ARBA00004496"/>
    </source>
</evidence>
<dbReference type="InterPro" id="IPR058240">
    <property type="entry name" value="rSAM_sf"/>
</dbReference>
<dbReference type="InterPro" id="IPR007197">
    <property type="entry name" value="rSAM"/>
</dbReference>
<dbReference type="SFLD" id="SFLDG01082">
    <property type="entry name" value="B12-binding_domain_containing"/>
    <property type="match status" value="1"/>
</dbReference>
<dbReference type="PROSITE" id="PS51918">
    <property type="entry name" value="RADICAL_SAM"/>
    <property type="match status" value="1"/>
</dbReference>
<comment type="subcellular location">
    <subcellularLocation>
        <location evidence="1 14">Cytoplasm</location>
    </subcellularLocation>
</comment>